<reference evidence="3 4" key="1">
    <citation type="journal article" date="2017" name="Antonie Van Leeuwenhoek">
        <title>Rhizobium rhizosphaerae sp. nov., a novel species isolated from rice rhizosphere.</title>
        <authorList>
            <person name="Zhao J.J."/>
            <person name="Zhang J."/>
            <person name="Zhang R.J."/>
            <person name="Zhang C.W."/>
            <person name="Yin H.Q."/>
            <person name="Zhang X.X."/>
        </authorList>
    </citation>
    <scope>NUCLEOTIDE SEQUENCE [LARGE SCALE GENOMIC DNA]</scope>
    <source>
        <strain evidence="3 4">BSs20135</strain>
    </source>
</reference>
<proteinExistence type="inferred from homology"/>
<comment type="caution">
    <text evidence="3">The sequence shown here is derived from an EMBL/GenBank/DDBJ whole genome shotgun (WGS) entry which is preliminary data.</text>
</comment>
<evidence type="ECO:0000313" key="4">
    <source>
        <dbReference type="Proteomes" id="UP000006327"/>
    </source>
</evidence>
<organism evidence="3 4">
    <name type="scientific">Paraglaciecola arctica BSs20135</name>
    <dbReference type="NCBI Taxonomy" id="493475"/>
    <lineage>
        <taxon>Bacteria</taxon>
        <taxon>Pseudomonadati</taxon>
        <taxon>Pseudomonadota</taxon>
        <taxon>Gammaproteobacteria</taxon>
        <taxon>Alteromonadales</taxon>
        <taxon>Alteromonadaceae</taxon>
        <taxon>Paraglaciecola</taxon>
    </lineage>
</organism>
<dbReference type="InterPro" id="IPR005627">
    <property type="entry name" value="CutC-like"/>
</dbReference>
<dbReference type="OrthoDB" id="9815677at2"/>
<name>K6YQC4_9ALTE</name>
<dbReference type="eggNOG" id="COG3142">
    <property type="taxonomic scope" value="Bacteria"/>
</dbReference>
<comment type="similarity">
    <text evidence="1">Belongs to the CutC family.</text>
</comment>
<dbReference type="GO" id="GO:0005507">
    <property type="term" value="F:copper ion binding"/>
    <property type="evidence" value="ECO:0007669"/>
    <property type="project" value="TreeGrafter"/>
</dbReference>
<keyword evidence="4" id="KW-1185">Reference proteome</keyword>
<sequence>MVNIEICISSDNLPMLERQVLAAINGGAKRVELCGNMQEDGLTPSYSAIELASSVLTDAQALMVMIRPRKGGFYYSLQEIQQMRSSIIAAAKFGAKGVVFGLLDATETELAITDMQSLVELATENGLEVTCHRAFDVLSDPLAGLAQLKALGVTRVLTAAGKWGQPSLATDNAEVFSNYLRAAQGELEIICCGGITPQNAALIVAQQKPIKNESSNCLSLHAYSGVLTDGLVSESKVALLCSAANNA</sequence>
<dbReference type="Gene3D" id="3.20.20.380">
    <property type="entry name" value="Copper homeostasis (CutC) domain"/>
    <property type="match status" value="1"/>
</dbReference>
<gene>
    <name evidence="3" type="primary">cutC</name>
    <name evidence="3" type="ORF">GARC_3399</name>
</gene>
<accession>K6YQC4</accession>
<dbReference type="SUPFAM" id="SSF110395">
    <property type="entry name" value="CutC-like"/>
    <property type="match status" value="1"/>
</dbReference>
<dbReference type="EMBL" id="BAEO01000051">
    <property type="protein sequence ID" value="GAC20357.1"/>
    <property type="molecule type" value="Genomic_DNA"/>
</dbReference>
<protein>
    <recommendedName>
        <fullName evidence="2">Copper homeostasis protein cutC homolog</fullName>
    </recommendedName>
</protein>
<evidence type="ECO:0000256" key="1">
    <source>
        <dbReference type="ARBA" id="ARBA00007768"/>
    </source>
</evidence>
<evidence type="ECO:0000256" key="2">
    <source>
        <dbReference type="ARBA" id="ARBA00019014"/>
    </source>
</evidence>
<dbReference type="RefSeq" id="WP_007622203.1">
    <property type="nucleotide sequence ID" value="NZ_BAEO01000051.1"/>
</dbReference>
<dbReference type="Proteomes" id="UP000006327">
    <property type="component" value="Unassembled WGS sequence"/>
</dbReference>
<dbReference type="AlphaFoldDB" id="K6YQC4"/>
<dbReference type="PANTHER" id="PTHR12598:SF0">
    <property type="entry name" value="COPPER HOMEOSTASIS PROTEIN CUTC HOMOLOG"/>
    <property type="match status" value="1"/>
</dbReference>
<dbReference type="STRING" id="493475.GARC_3399"/>
<dbReference type="PANTHER" id="PTHR12598">
    <property type="entry name" value="COPPER HOMEOSTASIS PROTEIN CUTC"/>
    <property type="match status" value="1"/>
</dbReference>
<dbReference type="InterPro" id="IPR036822">
    <property type="entry name" value="CutC-like_dom_sf"/>
</dbReference>
<dbReference type="Pfam" id="PF03932">
    <property type="entry name" value="CutC"/>
    <property type="match status" value="1"/>
</dbReference>
<evidence type="ECO:0000313" key="3">
    <source>
        <dbReference type="EMBL" id="GAC20357.1"/>
    </source>
</evidence>